<dbReference type="PANTHER" id="PTHR42991">
    <property type="entry name" value="ALDEHYDE DEHYDROGENASE"/>
    <property type="match status" value="1"/>
</dbReference>
<gene>
    <name evidence="4" type="ORF">QOZ98_001513</name>
</gene>
<dbReference type="PANTHER" id="PTHR42991:SF1">
    <property type="entry name" value="ALDEHYDE DEHYDROGENASE"/>
    <property type="match status" value="1"/>
</dbReference>
<dbReference type="RefSeq" id="WP_308786848.1">
    <property type="nucleotide sequence ID" value="NZ_JAUSWB010000003.1"/>
</dbReference>
<dbReference type="CDD" id="cd07149">
    <property type="entry name" value="ALDH_y4uC"/>
    <property type="match status" value="1"/>
</dbReference>
<sequence>MIEIGKYHFGSIIDGKELPKDGRDEISVFNPYNNEVIGKISCATPEDAAAAVVSAHRVYVKTMRKMPAHKRSEILRKTADLLEIEGDDFAHLLSLEAGKPIKESRVEVARAVQVLRFASEGAKSIYGEMIPLDSAIGGENQIGMSKRVSLGVVAAITPFNFPLNLVLHKVAPAIAAGNTVVLKPAEKTPLSPVLLYRLFEKAGLPKGVINIVMGPGQELAETLVTHPKVKRVTFTGSSAVGWKIQEMAKRKKVTLELGSNAPNIIFEDADLDVAVDAILIGGFTYAGQACVSAQRIYVQEAVYSAFLEKLTKKVKALQTGDPLDETTDMGPMITQEAAERAESWVKEALREGATLSAGGNRKGTMMEPTIVSDVTPDMKVICAEVFAPIVSVMSFGTEEEAVKHANESDFGLQAGVFTADINRAMRMADALETGGVWINEVSVRRYDHIPYGGVKNSGIGKEGVTYAIEEMTDVKFIGIKLY</sequence>
<organism evidence="4 5">
    <name type="scientific">Planomicrobium stackebrandtii</name>
    <dbReference type="NCBI Taxonomy" id="253160"/>
    <lineage>
        <taxon>Bacteria</taxon>
        <taxon>Bacillati</taxon>
        <taxon>Bacillota</taxon>
        <taxon>Bacilli</taxon>
        <taxon>Bacillales</taxon>
        <taxon>Caryophanaceae</taxon>
        <taxon>Planomicrobium</taxon>
    </lineage>
</organism>
<proteinExistence type="inferred from homology"/>
<evidence type="ECO:0000313" key="4">
    <source>
        <dbReference type="EMBL" id="MDQ0428687.1"/>
    </source>
</evidence>
<dbReference type="InterPro" id="IPR016162">
    <property type="entry name" value="Ald_DH_N"/>
</dbReference>
<keyword evidence="2" id="KW-0560">Oxidoreductase</keyword>
<dbReference type="InterPro" id="IPR015590">
    <property type="entry name" value="Aldehyde_DH_dom"/>
</dbReference>
<evidence type="ECO:0000313" key="5">
    <source>
        <dbReference type="Proteomes" id="UP001241988"/>
    </source>
</evidence>
<protein>
    <submittedName>
        <fullName evidence="4">Acyl-CoA reductase-like NAD-dependent aldehyde dehydrogenase</fullName>
    </submittedName>
</protein>
<reference evidence="4 5" key="1">
    <citation type="submission" date="2023-07" db="EMBL/GenBank/DDBJ databases">
        <title>Genomic Encyclopedia of Type Strains, Phase IV (KMG-IV): sequencing the most valuable type-strain genomes for metagenomic binning, comparative biology and taxonomic classification.</title>
        <authorList>
            <person name="Goeker M."/>
        </authorList>
    </citation>
    <scope>NUCLEOTIDE SEQUENCE [LARGE SCALE GENOMIC DNA]</scope>
    <source>
        <strain evidence="4 5">DSM 16419</strain>
    </source>
</reference>
<comment type="similarity">
    <text evidence="1">Belongs to the aldehyde dehydrogenase family.</text>
</comment>
<dbReference type="InterPro" id="IPR016161">
    <property type="entry name" value="Ald_DH/histidinol_DH"/>
</dbReference>
<evidence type="ECO:0000256" key="1">
    <source>
        <dbReference type="ARBA" id="ARBA00009986"/>
    </source>
</evidence>
<dbReference type="Gene3D" id="3.40.309.10">
    <property type="entry name" value="Aldehyde Dehydrogenase, Chain A, domain 2"/>
    <property type="match status" value="1"/>
</dbReference>
<accession>A0ABU0GTK6</accession>
<evidence type="ECO:0000259" key="3">
    <source>
        <dbReference type="Pfam" id="PF00171"/>
    </source>
</evidence>
<evidence type="ECO:0000256" key="2">
    <source>
        <dbReference type="ARBA" id="ARBA00023002"/>
    </source>
</evidence>
<keyword evidence="5" id="KW-1185">Reference proteome</keyword>
<dbReference type="Proteomes" id="UP001241988">
    <property type="component" value="Unassembled WGS sequence"/>
</dbReference>
<dbReference type="Pfam" id="PF00171">
    <property type="entry name" value="Aldedh"/>
    <property type="match status" value="1"/>
</dbReference>
<name>A0ABU0GTK6_9BACL</name>
<dbReference type="Gene3D" id="3.40.605.10">
    <property type="entry name" value="Aldehyde Dehydrogenase, Chain A, domain 1"/>
    <property type="match status" value="1"/>
</dbReference>
<dbReference type="SUPFAM" id="SSF53720">
    <property type="entry name" value="ALDH-like"/>
    <property type="match status" value="1"/>
</dbReference>
<dbReference type="InterPro" id="IPR016163">
    <property type="entry name" value="Ald_DH_C"/>
</dbReference>
<feature type="domain" description="Aldehyde dehydrogenase" evidence="3">
    <location>
        <begin position="22"/>
        <end position="477"/>
    </location>
</feature>
<dbReference type="InterPro" id="IPR051020">
    <property type="entry name" value="ALDH-related_metabolic_enz"/>
</dbReference>
<comment type="caution">
    <text evidence="4">The sequence shown here is derived from an EMBL/GenBank/DDBJ whole genome shotgun (WGS) entry which is preliminary data.</text>
</comment>
<dbReference type="EMBL" id="JAUSWB010000003">
    <property type="protein sequence ID" value="MDQ0428687.1"/>
    <property type="molecule type" value="Genomic_DNA"/>
</dbReference>